<proteinExistence type="predicted"/>
<keyword evidence="2" id="KW-1185">Reference proteome</keyword>
<comment type="caution">
    <text evidence="1">The sequence shown here is derived from an EMBL/GenBank/DDBJ whole genome shotgun (WGS) entry which is preliminary data.</text>
</comment>
<reference evidence="1 2" key="1">
    <citation type="journal article" date="2021" name="Hortic Res">
        <title>High-quality reference genome and annotation aids understanding of berry development for evergreen blueberry (Vaccinium darrowii).</title>
        <authorList>
            <person name="Yu J."/>
            <person name="Hulse-Kemp A.M."/>
            <person name="Babiker E."/>
            <person name="Staton M."/>
        </authorList>
    </citation>
    <scope>NUCLEOTIDE SEQUENCE [LARGE SCALE GENOMIC DNA]</scope>
    <source>
        <strain evidence="2">cv. NJ 8807/NJ 8810</strain>
        <tissue evidence="1">Young leaf</tissue>
    </source>
</reference>
<dbReference type="EMBL" id="CM037155">
    <property type="protein sequence ID" value="KAH7846769.1"/>
    <property type="molecule type" value="Genomic_DNA"/>
</dbReference>
<evidence type="ECO:0000313" key="1">
    <source>
        <dbReference type="EMBL" id="KAH7846769.1"/>
    </source>
</evidence>
<accession>A0ACB7XZZ4</accession>
<organism evidence="1 2">
    <name type="scientific">Vaccinium darrowii</name>
    <dbReference type="NCBI Taxonomy" id="229202"/>
    <lineage>
        <taxon>Eukaryota</taxon>
        <taxon>Viridiplantae</taxon>
        <taxon>Streptophyta</taxon>
        <taxon>Embryophyta</taxon>
        <taxon>Tracheophyta</taxon>
        <taxon>Spermatophyta</taxon>
        <taxon>Magnoliopsida</taxon>
        <taxon>eudicotyledons</taxon>
        <taxon>Gunneridae</taxon>
        <taxon>Pentapetalae</taxon>
        <taxon>asterids</taxon>
        <taxon>Ericales</taxon>
        <taxon>Ericaceae</taxon>
        <taxon>Vaccinioideae</taxon>
        <taxon>Vaccinieae</taxon>
        <taxon>Vaccinium</taxon>
    </lineage>
</organism>
<evidence type="ECO:0000313" key="2">
    <source>
        <dbReference type="Proteomes" id="UP000828048"/>
    </source>
</evidence>
<name>A0ACB7XZZ4_9ERIC</name>
<protein>
    <submittedName>
        <fullName evidence="1">Uncharacterized protein</fullName>
    </submittedName>
</protein>
<dbReference type="Proteomes" id="UP000828048">
    <property type="component" value="Chromosome 5"/>
</dbReference>
<gene>
    <name evidence="1" type="ORF">Vadar_017930</name>
</gene>
<sequence>MDLKKSIRNQTDVSLSLAKHVSLSESKDSNLVFSPLSIHVVLALIAAGSKGPTQTQLLSFLNANSTDDLNSLSSHLVSLVFADGGPSGGPK</sequence>